<dbReference type="Proteomes" id="UP000185093">
    <property type="component" value="Unassembled WGS sequence"/>
</dbReference>
<evidence type="ECO:0000313" key="2">
    <source>
        <dbReference type="Proteomes" id="UP000185093"/>
    </source>
</evidence>
<sequence length="169" mass="19006">MKISTKKTLIIFVFCLLIGSFLWFQYALCSNIIIKKAAIASLSKEKATLREAISRKYALLIAYKDVVQKVGTFQFSFPTDNVAFFAALEGIMASSSLKIIAINPISRSCADYVTAVRVTCEGDCYELLDAISRMRNSKMIMRLSSLEITEKDKDCVRADILIETIIHRK</sequence>
<reference evidence="1 2" key="1">
    <citation type="submission" date="2016-11" db="EMBL/GenBank/DDBJ databases">
        <authorList>
            <person name="Varghese N."/>
            <person name="Submissions S."/>
        </authorList>
    </citation>
    <scope>NUCLEOTIDE SEQUENCE [LARGE SCALE GENOMIC DNA]</scope>
    <source>
        <strain evidence="1 2">DSM 20664</strain>
    </source>
</reference>
<protein>
    <submittedName>
        <fullName evidence="1">Uncharacterized protein</fullName>
    </submittedName>
</protein>
<organism evidence="1 2">
    <name type="scientific">Acetomicrobium flavidum</name>
    <dbReference type="NCBI Taxonomy" id="49896"/>
    <lineage>
        <taxon>Bacteria</taxon>
        <taxon>Thermotogati</taxon>
        <taxon>Synergistota</taxon>
        <taxon>Synergistia</taxon>
        <taxon>Synergistales</taxon>
        <taxon>Acetomicrobiaceae</taxon>
        <taxon>Acetomicrobium</taxon>
    </lineage>
</organism>
<dbReference type="RefSeq" id="WP_074199597.1">
    <property type="nucleotide sequence ID" value="NZ_FSQZ01000001.1"/>
</dbReference>
<comment type="caution">
    <text evidence="1">The sequence shown here is derived from an EMBL/GenBank/DDBJ whole genome shotgun (WGS) entry which is preliminary data.</text>
</comment>
<accession>A0ABY1JDI4</accession>
<dbReference type="EMBL" id="FSQZ01000001">
    <property type="protein sequence ID" value="SIN69018.1"/>
    <property type="molecule type" value="Genomic_DNA"/>
</dbReference>
<evidence type="ECO:0000313" key="1">
    <source>
        <dbReference type="EMBL" id="SIN69018.1"/>
    </source>
</evidence>
<name>A0ABY1JDI4_9BACT</name>
<gene>
    <name evidence="1" type="ORF">SAMN05444368_1214</name>
</gene>
<proteinExistence type="predicted"/>
<keyword evidence="2" id="KW-1185">Reference proteome</keyword>